<organism evidence="1">
    <name type="scientific">Bradyrhizobium sp. LLZ17</name>
    <dbReference type="NCBI Taxonomy" id="3239388"/>
    <lineage>
        <taxon>Bacteria</taxon>
        <taxon>Pseudomonadati</taxon>
        <taxon>Pseudomonadota</taxon>
        <taxon>Alphaproteobacteria</taxon>
        <taxon>Hyphomicrobiales</taxon>
        <taxon>Nitrobacteraceae</taxon>
        <taxon>Bradyrhizobium</taxon>
    </lineage>
</organism>
<sequence>MAIWHDIEASGEAEYSDWHTRQHMPERLGVPGFLAGRRGVDWDLAHQRWFTLYETRTLEVLSSDGYRARLNNPTPWSNRVQPNFRNFARSACVLSASTGRGFGGAMATIRLNTREAELAGFEAAADRLAHRIALIDGVCGAHLGVAAPQTTRAKTRESELRASTGEDVFDAVVLVDGVGRRELRRVLPDVQKLLDAALTITSHLAGIYDLAYLLTAEDVA</sequence>
<evidence type="ECO:0000313" key="1">
    <source>
        <dbReference type="EMBL" id="XDV58468.1"/>
    </source>
</evidence>
<protein>
    <submittedName>
        <fullName evidence="1">Uncharacterized protein</fullName>
    </submittedName>
</protein>
<dbReference type="EMBL" id="CP165734">
    <property type="protein sequence ID" value="XDV58468.1"/>
    <property type="molecule type" value="Genomic_DNA"/>
</dbReference>
<reference evidence="1" key="1">
    <citation type="submission" date="2024-08" db="EMBL/GenBank/DDBJ databases">
        <authorList>
            <person name="Chaddad Z."/>
            <person name="Lamrabet M."/>
            <person name="Bouhnik O."/>
            <person name="Alami S."/>
            <person name="Wipf D."/>
            <person name="Courty P.E."/>
            <person name="Missbah El Idrissi M."/>
        </authorList>
    </citation>
    <scope>NUCLEOTIDE SEQUENCE</scope>
    <source>
        <strain evidence="1">LLZ17</strain>
    </source>
</reference>
<name>A0AB39XKH8_9BRAD</name>
<dbReference type="RefSeq" id="WP_369723026.1">
    <property type="nucleotide sequence ID" value="NZ_CP165734.1"/>
</dbReference>
<dbReference type="AlphaFoldDB" id="A0AB39XKH8"/>
<proteinExistence type="predicted"/>
<gene>
    <name evidence="1" type="ORF">AB8Z38_02750</name>
</gene>
<accession>A0AB39XKH8</accession>